<dbReference type="NCBIfam" id="TIGR01691">
    <property type="entry name" value="enolase-ppase"/>
    <property type="match status" value="1"/>
</dbReference>
<dbReference type="InterPro" id="IPR023943">
    <property type="entry name" value="Enolase-ppase_E1"/>
</dbReference>
<evidence type="ECO:0000313" key="4">
    <source>
        <dbReference type="EMBL" id="RDW70183.1"/>
    </source>
</evidence>
<dbReference type="EMBL" id="PDLN01000012">
    <property type="protein sequence ID" value="RDW70183.1"/>
    <property type="molecule type" value="Genomic_DNA"/>
</dbReference>
<reference evidence="4 5" key="1">
    <citation type="journal article" date="2018" name="IMA Fungus">
        <title>IMA Genome-F 9: Draft genome sequence of Annulohypoxylon stygium, Aspergillus mulundensis, Berkeleyomyces basicola (syn. Thielaviopsis basicola), Ceratocystis smalleyi, two Cercospora beticola strains, Coleophoma cylindrospora, Fusarium fracticaudum, Phialophora cf. hyalina, and Morchella septimelata.</title>
        <authorList>
            <person name="Wingfield B.D."/>
            <person name="Bills G.F."/>
            <person name="Dong Y."/>
            <person name="Huang W."/>
            <person name="Nel W.J."/>
            <person name="Swalarsk-Parry B.S."/>
            <person name="Vaghefi N."/>
            <person name="Wilken P.M."/>
            <person name="An Z."/>
            <person name="de Beer Z.W."/>
            <person name="De Vos L."/>
            <person name="Chen L."/>
            <person name="Duong T.A."/>
            <person name="Gao Y."/>
            <person name="Hammerbacher A."/>
            <person name="Kikkert J.R."/>
            <person name="Li Y."/>
            <person name="Li H."/>
            <person name="Li K."/>
            <person name="Li Q."/>
            <person name="Liu X."/>
            <person name="Ma X."/>
            <person name="Naidoo K."/>
            <person name="Pethybridge S.J."/>
            <person name="Sun J."/>
            <person name="Steenkamp E.T."/>
            <person name="van der Nest M.A."/>
            <person name="van Wyk S."/>
            <person name="Wingfield M.J."/>
            <person name="Xiong C."/>
            <person name="Yue Q."/>
            <person name="Zhang X."/>
        </authorList>
    </citation>
    <scope>NUCLEOTIDE SEQUENCE [LARGE SCALE GENOMIC DNA]</scope>
    <source>
        <strain evidence="4 5">BP5796</strain>
    </source>
</reference>
<dbReference type="AlphaFoldDB" id="A0A3D8R803"/>
<gene>
    <name evidence="4" type="ORF">BP5796_08580</name>
</gene>
<dbReference type="InterPro" id="IPR036412">
    <property type="entry name" value="HAD-like_sf"/>
</dbReference>
<proteinExistence type="predicted"/>
<name>A0A3D8R803_9HELO</name>
<dbReference type="OrthoDB" id="272500at2759"/>
<dbReference type="GO" id="GO:0000287">
    <property type="term" value="F:magnesium ion binding"/>
    <property type="evidence" value="ECO:0007669"/>
    <property type="project" value="InterPro"/>
</dbReference>
<dbReference type="PANTHER" id="PTHR20371:SF1">
    <property type="entry name" value="ENOLASE-PHOSPHATASE E1"/>
    <property type="match status" value="1"/>
</dbReference>
<dbReference type="Proteomes" id="UP000256328">
    <property type="component" value="Unassembled WGS sequence"/>
</dbReference>
<evidence type="ECO:0000256" key="3">
    <source>
        <dbReference type="ARBA" id="ARBA00023167"/>
    </source>
</evidence>
<organism evidence="4 5">
    <name type="scientific">Coleophoma crateriformis</name>
    <dbReference type="NCBI Taxonomy" id="565419"/>
    <lineage>
        <taxon>Eukaryota</taxon>
        <taxon>Fungi</taxon>
        <taxon>Dikarya</taxon>
        <taxon>Ascomycota</taxon>
        <taxon>Pezizomycotina</taxon>
        <taxon>Leotiomycetes</taxon>
        <taxon>Helotiales</taxon>
        <taxon>Dermateaceae</taxon>
        <taxon>Coleophoma</taxon>
    </lineage>
</organism>
<dbReference type="Gene3D" id="1.10.720.60">
    <property type="match status" value="1"/>
</dbReference>
<dbReference type="InterPro" id="IPR023214">
    <property type="entry name" value="HAD_sf"/>
</dbReference>
<keyword evidence="2" id="KW-0378">Hydrolase</keyword>
<accession>A0A3D8R803</accession>
<dbReference type="Gene3D" id="3.40.50.1000">
    <property type="entry name" value="HAD superfamily/HAD-like"/>
    <property type="match status" value="1"/>
</dbReference>
<evidence type="ECO:0000256" key="2">
    <source>
        <dbReference type="ARBA" id="ARBA00022801"/>
    </source>
</evidence>
<sequence length="464" mass="50862">MQGDAGSRARRQKLHGSGVSRQHDLLFGSLGRSTSCTGTKQQQVLLELAHTASPILRSILTFSAEFGSPASPSARTKELPAEFFGRQQQSQSPGARSGRTSAAAYQRCAALYQKAIFATRAQLREAEKSPSLPAFQGNFVFTASYPSSYRLFGSFLASRKNTCLCTFRFEIPLVHPDLQAPLNGYGSSRERRWPARREGFSLDHVSPAGSSSRDKIKKADLYLVAGLQRERCAQSPSSKMFCIVEAKSGTFPYALSALPSVLETKWDSPDFTPYRDAFPAEHRTSPAALQAHVEELMAADVKIAYLKSLQGYLWKSGYASGALSCPLFPDVYPMLQKWHSSAAGIKIVIYSSGSVAAQKLLFQYTNSVPDADLRPLITDYFDTVNAGLKQDEASYQKIAATHPELGGVGEWLFLSDNVKEVEAAKEAGMQAAVVVREGNAPLTEGEHNRHFIIERFDEIDLRGA</sequence>
<evidence type="ECO:0008006" key="6">
    <source>
        <dbReference type="Google" id="ProtNLM"/>
    </source>
</evidence>
<protein>
    <recommendedName>
        <fullName evidence="6">Enolase-phosphatase E1</fullName>
    </recommendedName>
</protein>
<comment type="caution">
    <text evidence="4">The sequence shown here is derived from an EMBL/GenBank/DDBJ whole genome shotgun (WGS) entry which is preliminary data.</text>
</comment>
<dbReference type="SUPFAM" id="SSF56784">
    <property type="entry name" value="HAD-like"/>
    <property type="match status" value="1"/>
</dbReference>
<keyword evidence="3" id="KW-0486">Methionine biosynthesis</keyword>
<dbReference type="GO" id="GO:0043874">
    <property type="term" value="F:acireductone synthase activity"/>
    <property type="evidence" value="ECO:0007669"/>
    <property type="project" value="InterPro"/>
</dbReference>
<dbReference type="GO" id="GO:0019509">
    <property type="term" value="P:L-methionine salvage from methylthioadenosine"/>
    <property type="evidence" value="ECO:0007669"/>
    <property type="project" value="InterPro"/>
</dbReference>
<evidence type="ECO:0000256" key="1">
    <source>
        <dbReference type="ARBA" id="ARBA00022605"/>
    </source>
</evidence>
<dbReference type="PANTHER" id="PTHR20371">
    <property type="entry name" value="ENOLASE-PHOSPHATASE E1"/>
    <property type="match status" value="1"/>
</dbReference>
<keyword evidence="1" id="KW-0028">Amino-acid biosynthesis</keyword>
<keyword evidence="5" id="KW-1185">Reference proteome</keyword>
<evidence type="ECO:0000313" key="5">
    <source>
        <dbReference type="Proteomes" id="UP000256328"/>
    </source>
</evidence>